<evidence type="ECO:0000256" key="1">
    <source>
        <dbReference type="SAM" id="MobiDB-lite"/>
    </source>
</evidence>
<reference evidence="2 3" key="1">
    <citation type="journal article" date="2023" name="Plants (Basel)">
        <title>Bridging the Gap: Combining Genomics and Transcriptomics Approaches to Understand Stylosanthes scabra, an Orphan Legume from the Brazilian Caatinga.</title>
        <authorList>
            <person name="Ferreira-Neto J.R.C."/>
            <person name="da Silva M.D."/>
            <person name="Binneck E."/>
            <person name="de Melo N.F."/>
            <person name="da Silva R.H."/>
            <person name="de Melo A.L.T.M."/>
            <person name="Pandolfi V."/>
            <person name="Bustamante F.O."/>
            <person name="Brasileiro-Vidal A.C."/>
            <person name="Benko-Iseppon A.M."/>
        </authorList>
    </citation>
    <scope>NUCLEOTIDE SEQUENCE [LARGE SCALE GENOMIC DNA]</scope>
    <source>
        <tissue evidence="2">Leaves</tissue>
    </source>
</reference>
<dbReference type="EMBL" id="JASCZI010243027">
    <property type="protein sequence ID" value="MED6212550.1"/>
    <property type="molecule type" value="Genomic_DNA"/>
</dbReference>
<proteinExistence type="predicted"/>
<protein>
    <submittedName>
        <fullName evidence="2">Uncharacterized protein</fullName>
    </submittedName>
</protein>
<sequence>MPFRAYLHTGSNYSYISHGLVTNPLKVDDYLMRFSGKYAAERTQTTGESRPQRLQHASPLSKLEPAPEKSEIYGVRIPNPWILSELTRSVIIANPTGPVHVPNHYRTHFPEDDTLIAPNIYVLISYIYGGFLLSHIVRRDVGLIDPHGTHYAGSLLLP</sequence>
<evidence type="ECO:0000313" key="2">
    <source>
        <dbReference type="EMBL" id="MED6212550.1"/>
    </source>
</evidence>
<name>A0ABU6YRH0_9FABA</name>
<dbReference type="Proteomes" id="UP001341840">
    <property type="component" value="Unassembled WGS sequence"/>
</dbReference>
<accession>A0ABU6YRH0</accession>
<gene>
    <name evidence="2" type="ORF">PIB30_084470</name>
</gene>
<organism evidence="2 3">
    <name type="scientific">Stylosanthes scabra</name>
    <dbReference type="NCBI Taxonomy" id="79078"/>
    <lineage>
        <taxon>Eukaryota</taxon>
        <taxon>Viridiplantae</taxon>
        <taxon>Streptophyta</taxon>
        <taxon>Embryophyta</taxon>
        <taxon>Tracheophyta</taxon>
        <taxon>Spermatophyta</taxon>
        <taxon>Magnoliopsida</taxon>
        <taxon>eudicotyledons</taxon>
        <taxon>Gunneridae</taxon>
        <taxon>Pentapetalae</taxon>
        <taxon>rosids</taxon>
        <taxon>fabids</taxon>
        <taxon>Fabales</taxon>
        <taxon>Fabaceae</taxon>
        <taxon>Papilionoideae</taxon>
        <taxon>50 kb inversion clade</taxon>
        <taxon>dalbergioids sensu lato</taxon>
        <taxon>Dalbergieae</taxon>
        <taxon>Pterocarpus clade</taxon>
        <taxon>Stylosanthes</taxon>
    </lineage>
</organism>
<evidence type="ECO:0000313" key="3">
    <source>
        <dbReference type="Proteomes" id="UP001341840"/>
    </source>
</evidence>
<comment type="caution">
    <text evidence="2">The sequence shown here is derived from an EMBL/GenBank/DDBJ whole genome shotgun (WGS) entry which is preliminary data.</text>
</comment>
<keyword evidence="3" id="KW-1185">Reference proteome</keyword>
<feature type="region of interest" description="Disordered" evidence="1">
    <location>
        <begin position="42"/>
        <end position="61"/>
    </location>
</feature>